<dbReference type="InterPro" id="IPR016024">
    <property type="entry name" value="ARM-type_fold"/>
</dbReference>
<dbReference type="GO" id="GO:0030488">
    <property type="term" value="P:tRNA methylation"/>
    <property type="evidence" value="ECO:0007669"/>
    <property type="project" value="TreeGrafter"/>
</dbReference>
<dbReference type="Pfam" id="PF10350">
    <property type="entry name" value="DUF2428"/>
    <property type="match status" value="1"/>
</dbReference>
<proteinExistence type="inferred from homology"/>
<evidence type="ECO:0000256" key="3">
    <source>
        <dbReference type="ARBA" id="ARBA00035698"/>
    </source>
</evidence>
<protein>
    <recommendedName>
        <fullName evidence="3">tRNA (32-2'-O)-methyltransferase regulator THADA</fullName>
    </recommendedName>
</protein>
<dbReference type="Pfam" id="PF25150">
    <property type="entry name" value="TPR_Trm732"/>
    <property type="match status" value="1"/>
</dbReference>
<dbReference type="InterPro" id="IPR056843">
    <property type="entry name" value="THADA-like_TPR"/>
</dbReference>
<evidence type="ECO:0000256" key="2">
    <source>
        <dbReference type="ARBA" id="ARBA00022694"/>
    </source>
</evidence>
<feature type="domain" description="DUF2428" evidence="4">
    <location>
        <begin position="897"/>
        <end position="1179"/>
    </location>
</feature>
<feature type="domain" description="tRNA (32-2'-O)-methyltransferase regulator THADA-like TPR repeats region" evidence="5">
    <location>
        <begin position="495"/>
        <end position="711"/>
    </location>
</feature>
<dbReference type="InterPro" id="IPR056842">
    <property type="entry name" value="THADA-like_TPR_C"/>
</dbReference>
<evidence type="ECO:0000313" key="7">
    <source>
        <dbReference type="EMBL" id="GIY34758.1"/>
    </source>
</evidence>
<dbReference type="PANTHER" id="PTHR14387">
    <property type="entry name" value="THADA/DEATH RECEPTOR INTERACTING PROTEIN"/>
    <property type="match status" value="1"/>
</dbReference>
<dbReference type="InterPro" id="IPR019442">
    <property type="entry name" value="THADA/TRM732_DUF2428"/>
</dbReference>
<dbReference type="Pfam" id="PF25151">
    <property type="entry name" value="TPR_Trm732_C"/>
    <property type="match status" value="1"/>
</dbReference>
<dbReference type="Proteomes" id="UP001054837">
    <property type="component" value="Unassembled WGS sequence"/>
</dbReference>
<evidence type="ECO:0000259" key="4">
    <source>
        <dbReference type="Pfam" id="PF10350"/>
    </source>
</evidence>
<reference evidence="7 8" key="1">
    <citation type="submission" date="2021-06" db="EMBL/GenBank/DDBJ databases">
        <title>Caerostris darwini draft genome.</title>
        <authorList>
            <person name="Kono N."/>
            <person name="Arakawa K."/>
        </authorList>
    </citation>
    <scope>NUCLEOTIDE SEQUENCE [LARGE SCALE GENOMIC DNA]</scope>
</reference>
<dbReference type="InterPro" id="IPR051954">
    <property type="entry name" value="tRNA_methyltransferase_THADA"/>
</dbReference>
<evidence type="ECO:0000313" key="8">
    <source>
        <dbReference type="Proteomes" id="UP001054837"/>
    </source>
</evidence>
<dbReference type="EMBL" id="BPLQ01008095">
    <property type="protein sequence ID" value="GIY34758.1"/>
    <property type="molecule type" value="Genomic_DNA"/>
</dbReference>
<accession>A0AAV4ST26</accession>
<keyword evidence="2" id="KW-0819">tRNA processing</keyword>
<sequence length="1911" mass="217533">MPTKPKNNSKITFNFTAEMLIRMRLNSESPLYHLYEDINSSANAVDQIRLLKSIQDIISGSKTKSVNILTPIDYEFLCFMFYQSPLKSYHKKTLRTILKDLALMQEEIIKNSLQISLKSIISASFETLIIENIENYVIALLSLLDYFPPGPSVIEEEFTLVWKHLARSLEYINQELKKPNCADLFGICQSVLNVCILIFQNCEQIRTHLVNSQNDIFQYSQVITKTQEILLLNSDTSLNCRLNAGIAFCHYHFITDPVTFKANIFNQDENASFIIKKFPPTSQLCILSGVMAVFHTEDFVSTLNNNLVAEIIIHKILQISKNVDDSDLLLLSTRDLIQWTNAMSKILSSEDVKSLNSVKKLFQANGEIIDKLFKFVFCYREHYVDTLRHLTKELFKNILNLHVLSISTDVFESPLLRETTAFLLNKLPQHSQGKYGLLSCLAEIVGNNGFLQWYPGLPGILYEALKDINLYSHISELLETLFKKSLDDMCDSEFITVWLRPLLMSLNSESKELLTALNEHLLPKLFRIRPHSISFLLSEFNSLWKNNQRNCFSALITCVKFQQRQKREESVFAFISRESLTKALCHAEDSVRLSAFSLICESPKTTEIISQNIFQLIQDILPYNINCQAPAFRQQLVSYIKKLLNRMVESKYSLEKKKQNKGDSHNCHSSVERYYQDFLFWLKKYLYSCLYPGANFPRRVTALNLLYLLQTTVAEMLPIVENFSDVQSLLCVLQDTYENNKIIALKILQSTDIEIFETGDEQFLEHLLKTALILACSTKPPDTVTASYLFAFMVRCKTFKPLLLELLSKQRVEGLNLLPCCTEEVFSKLFDSSSFIALLFLAGELEKQLEVAQKSLLNAAASAPLYGVLACIRSILSQSNFKHLEDKFSLDQWAVLMKLIISLTIKVANVVEPVVCNSSPEGYLPKDTDSKSVMQLQATVRRAIGKRFQSAVVKTDNILPESDKIVLDMVKTHAVTSQILLLCCWRAHKEVSLLFGEISERIPIKNIANQVESGIIDVNLVLDIGGYFMFQMTSVIHKGAFEQAYIGFSKFCHMLWRSSMSELRKLPKIWLNDVFLSIKGLNGTIPLCSTRRSAGLPFVVQAILTSEPFASSSLYKDTISKLLSMASIEEDTENFNEKVHALNILRALFRDATLSDELIHFVSKALKVSIIGFNSKIWAVRNSCTLLFTTLMARIFGTKASQDEAGKKNRLSGRTFFSYYKDLYNFLYCELKHCSAVLHQDQATCSISLLPTLYPILLILGRLYPAPGEQDPYLSSFIPFINACARSPIWKVRVASAKAFIPLIPAERFSRTFKFLLDSLPFDDNFLIHHHNKFHGKCLQILHLLKECQHLSDFHKKQVEKHLAPRIQSILELVLKLDKCFTVKSTLLNIVLTAFEIPMNITIDSAVLVKLIIEITSKEGLNCIDPGKELYLCLAHSIVFLSLPLMDENTVFELWQKLNFHCVNSLSTLMRTFLQSPHESVRGLILQALICFFKVSIESTLQPILFPKSLGIAVNHLKEKQLSAFDDLCQESFSVFILNMTRSENSNSSCLGLVYELLCLMPPAVKVYWPPCFCCKLEYILSQIRSCKSDDTSAPMLLFSTHVAVHTYNSFAERKIEPGTDSSNCVNCLKNLEGWSKIMEESAEPENCVSKRMAIIQSLQIIPHEMLLDSFRISNGLAVHLWEAILSLLTDDEPEIKQLCSELIISMKYPDVLDPLPVVPSLALDHMIGMFIEKEICPPPQCVGILLNWMVSCKIKDMDYTGDEQPFDRGELNVFSEDLLLTSFVYRHLSLFLKDKCTHPDSSLALDEVSGFQPTSHFKDRTGISVESIVKKFLFNCEEILDSLITCDAASSMLDTQFDVDVLQMSQQLLVVLCFLPWISEALQSQVKEVMRKVKTIKYRTFFLENLLTES</sequence>
<organism evidence="7 8">
    <name type="scientific">Caerostris darwini</name>
    <dbReference type="NCBI Taxonomy" id="1538125"/>
    <lineage>
        <taxon>Eukaryota</taxon>
        <taxon>Metazoa</taxon>
        <taxon>Ecdysozoa</taxon>
        <taxon>Arthropoda</taxon>
        <taxon>Chelicerata</taxon>
        <taxon>Arachnida</taxon>
        <taxon>Araneae</taxon>
        <taxon>Araneomorphae</taxon>
        <taxon>Entelegynae</taxon>
        <taxon>Araneoidea</taxon>
        <taxon>Araneidae</taxon>
        <taxon>Caerostris</taxon>
    </lineage>
</organism>
<comment type="caution">
    <text evidence="7">The sequence shown here is derived from an EMBL/GenBank/DDBJ whole genome shotgun (WGS) entry which is preliminary data.</text>
</comment>
<evidence type="ECO:0000256" key="1">
    <source>
        <dbReference type="ARBA" id="ARBA00010409"/>
    </source>
</evidence>
<evidence type="ECO:0000259" key="5">
    <source>
        <dbReference type="Pfam" id="PF25150"/>
    </source>
</evidence>
<dbReference type="PANTHER" id="PTHR14387:SF7">
    <property type="entry name" value="THYROID ADENOMA-ASSOCIATED PROTEIN"/>
    <property type="match status" value="1"/>
</dbReference>
<name>A0AAV4ST26_9ARAC</name>
<dbReference type="GO" id="GO:0005829">
    <property type="term" value="C:cytosol"/>
    <property type="evidence" value="ECO:0007669"/>
    <property type="project" value="TreeGrafter"/>
</dbReference>
<feature type="domain" description="tRNA (32-2'-O)-methyltransferase regulator THADA-like C-terminal TPR repeats region" evidence="6">
    <location>
        <begin position="1181"/>
        <end position="1344"/>
    </location>
</feature>
<comment type="similarity">
    <text evidence="1">Belongs to the THADA family.</text>
</comment>
<keyword evidence="8" id="KW-1185">Reference proteome</keyword>
<dbReference type="SUPFAM" id="SSF48371">
    <property type="entry name" value="ARM repeat"/>
    <property type="match status" value="1"/>
</dbReference>
<evidence type="ECO:0000259" key="6">
    <source>
        <dbReference type="Pfam" id="PF25151"/>
    </source>
</evidence>
<gene>
    <name evidence="7" type="primary">THADA</name>
    <name evidence="7" type="ORF">CDAR_97941</name>
</gene>